<sequence length="223" mass="23426">MCAIAGPIMLGMSLAPHGDLATKEDSLVGEEAALSYVADHSTWLLIHLGTIVAGLIWLGALVALAGTLTRGSARATGRFLVPSAIVGVVFVVFDYGVDGYALKVLADEWANATGPEREALQRIAETGLWLLNGTFHSEIVVFYGLTMLLAGLAVALDGRFPRWFGVAGAVAGAAVLVNGLLAFAGLELGPAGGTDQLVFVMILPLEALWLMVLGILMWRHSSR</sequence>
<reference evidence="2 3" key="1">
    <citation type="submission" date="2016-06" db="EMBL/GenBank/DDBJ databases">
        <authorList>
            <person name="Kjaerup R.B."/>
            <person name="Dalgaard T.S."/>
            <person name="Juul-Madsen H.R."/>
        </authorList>
    </citation>
    <scope>NUCLEOTIDE SEQUENCE [LARGE SCALE GENOMIC DNA]</scope>
    <source>
        <strain evidence="2 3">DSM 43913</strain>
    </source>
</reference>
<evidence type="ECO:0008006" key="4">
    <source>
        <dbReference type="Google" id="ProtNLM"/>
    </source>
</evidence>
<organism evidence="2 3">
    <name type="scientific">Micromonospora echinofusca</name>
    <dbReference type="NCBI Taxonomy" id="47858"/>
    <lineage>
        <taxon>Bacteria</taxon>
        <taxon>Bacillati</taxon>
        <taxon>Actinomycetota</taxon>
        <taxon>Actinomycetes</taxon>
        <taxon>Micromonosporales</taxon>
        <taxon>Micromonosporaceae</taxon>
        <taxon>Micromonospora</taxon>
    </lineage>
</organism>
<keyword evidence="1" id="KW-0812">Transmembrane</keyword>
<feature type="transmembrane region" description="Helical" evidence="1">
    <location>
        <begin position="44"/>
        <end position="67"/>
    </location>
</feature>
<dbReference type="AlphaFoldDB" id="A0A1C5GC33"/>
<dbReference type="Proteomes" id="UP000198251">
    <property type="component" value="Chromosome I"/>
</dbReference>
<keyword evidence="3" id="KW-1185">Reference proteome</keyword>
<feature type="transmembrane region" description="Helical" evidence="1">
    <location>
        <begin position="163"/>
        <end position="185"/>
    </location>
</feature>
<protein>
    <recommendedName>
        <fullName evidence="4">DUF4386 domain-containing protein</fullName>
    </recommendedName>
</protein>
<evidence type="ECO:0000313" key="2">
    <source>
        <dbReference type="EMBL" id="SCG17414.1"/>
    </source>
</evidence>
<dbReference type="EMBL" id="LT607733">
    <property type="protein sequence ID" value="SCG17414.1"/>
    <property type="molecule type" value="Genomic_DNA"/>
</dbReference>
<accession>A0A1C5GC33</accession>
<gene>
    <name evidence="2" type="ORF">GA0070610_3725</name>
</gene>
<feature type="transmembrane region" description="Helical" evidence="1">
    <location>
        <begin position="197"/>
        <end position="218"/>
    </location>
</feature>
<proteinExistence type="predicted"/>
<evidence type="ECO:0000256" key="1">
    <source>
        <dbReference type="SAM" id="Phobius"/>
    </source>
</evidence>
<feature type="transmembrane region" description="Helical" evidence="1">
    <location>
        <begin position="139"/>
        <end position="156"/>
    </location>
</feature>
<keyword evidence="1" id="KW-1133">Transmembrane helix</keyword>
<name>A0A1C5GC33_MICEH</name>
<feature type="transmembrane region" description="Helical" evidence="1">
    <location>
        <begin position="79"/>
        <end position="97"/>
    </location>
</feature>
<keyword evidence="1" id="KW-0472">Membrane</keyword>
<evidence type="ECO:0000313" key="3">
    <source>
        <dbReference type="Proteomes" id="UP000198251"/>
    </source>
</evidence>